<dbReference type="InParanoid" id="A0A316VHE8"/>
<dbReference type="GeneID" id="37024462"/>
<name>A0A316VHE8_9BASI</name>
<dbReference type="OrthoDB" id="3426140at2759"/>
<reference evidence="2 3" key="1">
    <citation type="journal article" date="2018" name="Mol. Biol. Evol.">
        <title>Broad Genomic Sampling Reveals a Smut Pathogenic Ancestry of the Fungal Clade Ustilaginomycotina.</title>
        <authorList>
            <person name="Kijpornyongpan T."/>
            <person name="Mondo S.J."/>
            <person name="Barry K."/>
            <person name="Sandor L."/>
            <person name="Lee J."/>
            <person name="Lipzen A."/>
            <person name="Pangilinan J."/>
            <person name="LaButti K."/>
            <person name="Hainaut M."/>
            <person name="Henrissat B."/>
            <person name="Grigoriev I.V."/>
            <person name="Spatafora J.W."/>
            <person name="Aime M.C."/>
        </authorList>
    </citation>
    <scope>NUCLEOTIDE SEQUENCE [LARGE SCALE GENOMIC DNA]</scope>
    <source>
        <strain evidence="2 3">MCA 3882</strain>
    </source>
</reference>
<gene>
    <name evidence="2" type="ORF">FA14DRAFT_675</name>
</gene>
<evidence type="ECO:0000256" key="1">
    <source>
        <dbReference type="SAM" id="MobiDB-lite"/>
    </source>
</evidence>
<dbReference type="AlphaFoldDB" id="A0A316VHE8"/>
<feature type="compositionally biased region" description="Basic and acidic residues" evidence="1">
    <location>
        <begin position="26"/>
        <end position="40"/>
    </location>
</feature>
<feature type="region of interest" description="Disordered" evidence="1">
    <location>
        <begin position="1"/>
        <end position="45"/>
    </location>
</feature>
<dbReference type="RefSeq" id="XP_025356760.1">
    <property type="nucleotide sequence ID" value="XM_025502681.1"/>
</dbReference>
<sequence length="503" mass="57275">MDVSEMETVHSNDESLENFASSESTQHSEEELAESDERAAFRPHRLGYDPMTYGSELTHEKVWKELEAISSESKRRSMKNFTGKSDEGDHKTYSEPINFDCVPPKEPIHDLKILIGRVFSAFARLSRASFGQTSKMALLEESEARALLCENEQLQHTFFSTLSVPAQKFISGVLMGKLQHCTGAELRDPRESPLQDSGGTYICVLLNQKRDVSAVYVGRSQSLLHRFKGHYAEIAKAVYSDEHKRRLESFFHQYAAFELEKEGSLYFLPANILAAPSQESNLVCAIFEAFLSCLLGTYRKDKSYLHFRAEIGLPAVSYIGLNSTPCMEQAQSYSQQDKLRPNPSIAPIACALHNTYLYYGILCRSGQNSLELERIKYEYNRLYTLYLKEVARLLQSGEFQLRIKRSKSKMRGQTFFSWKASNFGGFFIPKYCLQEILKRCKVDNDSQQPLFLSIQLLVGGISEGYASVVSKDVWWVEITSERFRYPSPIPLNLSSHKVAFKVC</sequence>
<protein>
    <recommendedName>
        <fullName evidence="4">GIY-YIG domain-containing protein</fullName>
    </recommendedName>
</protein>
<proteinExistence type="predicted"/>
<dbReference type="Proteomes" id="UP000245771">
    <property type="component" value="Unassembled WGS sequence"/>
</dbReference>
<keyword evidence="3" id="KW-1185">Reference proteome</keyword>
<evidence type="ECO:0008006" key="4">
    <source>
        <dbReference type="Google" id="ProtNLM"/>
    </source>
</evidence>
<evidence type="ECO:0000313" key="2">
    <source>
        <dbReference type="EMBL" id="PWN36458.1"/>
    </source>
</evidence>
<evidence type="ECO:0000313" key="3">
    <source>
        <dbReference type="Proteomes" id="UP000245771"/>
    </source>
</evidence>
<accession>A0A316VHE8</accession>
<organism evidence="2 3">
    <name type="scientific">Meira miltonrushii</name>
    <dbReference type="NCBI Taxonomy" id="1280837"/>
    <lineage>
        <taxon>Eukaryota</taxon>
        <taxon>Fungi</taxon>
        <taxon>Dikarya</taxon>
        <taxon>Basidiomycota</taxon>
        <taxon>Ustilaginomycotina</taxon>
        <taxon>Exobasidiomycetes</taxon>
        <taxon>Exobasidiales</taxon>
        <taxon>Brachybasidiaceae</taxon>
        <taxon>Meira</taxon>
    </lineage>
</organism>
<dbReference type="EMBL" id="KZ819602">
    <property type="protein sequence ID" value="PWN36458.1"/>
    <property type="molecule type" value="Genomic_DNA"/>
</dbReference>